<evidence type="ECO:0000313" key="5">
    <source>
        <dbReference type="RefSeq" id="XP_026683878.1"/>
    </source>
</evidence>
<dbReference type="RefSeq" id="XP_026683878.1">
    <property type="nucleotide sequence ID" value="XM_026828077.1"/>
</dbReference>
<dbReference type="Proteomes" id="UP000079169">
    <property type="component" value="Unplaced"/>
</dbReference>
<protein>
    <submittedName>
        <fullName evidence="4 5">Uncharacterized protein LOC103515340 isoform X1</fullName>
    </submittedName>
    <submittedName>
        <fullName evidence="3">Uncharacterized protein LOC103515340 isoform X2</fullName>
    </submittedName>
</protein>
<evidence type="ECO:0000313" key="4">
    <source>
        <dbReference type="RefSeq" id="XP_008478504.1"/>
    </source>
</evidence>
<dbReference type="RefSeq" id="XP_008478504.1">
    <property type="nucleotide sequence ID" value="XM_008480282.3"/>
</dbReference>
<keyword evidence="1" id="KW-1133">Transmembrane helix</keyword>
<evidence type="ECO:0000256" key="1">
    <source>
        <dbReference type="SAM" id="Phobius"/>
    </source>
</evidence>
<keyword evidence="1" id="KW-0472">Membrane</keyword>
<keyword evidence="2" id="KW-1185">Reference proteome</keyword>
<feature type="transmembrane region" description="Helical" evidence="1">
    <location>
        <begin position="88"/>
        <end position="118"/>
    </location>
</feature>
<dbReference type="GeneID" id="103515340"/>
<evidence type="ECO:0000313" key="3">
    <source>
        <dbReference type="RefSeq" id="XP_008478502.1"/>
    </source>
</evidence>
<gene>
    <name evidence="3 4 5" type="primary">LOC103515340</name>
</gene>
<feature type="transmembrane region" description="Helical" evidence="1">
    <location>
        <begin position="163"/>
        <end position="184"/>
    </location>
</feature>
<sequence length="216" mass="24567">MCCCDCPELEKTCWKWPVDKGAKVIAIIYLIEGLYLSLRNSLVAFTIHRELTYHNLTALESNFTAQQEAEGNFTSTGKNFEDHVLTPVYYYVVIVVLSIFVAMYLMQAISSALLLVGLTVKEKTAFIRTFLICNYLFIMEDVLELLVVLLIEHTEDHPAEAGNFWDQLTVLVALPFSIYSHILVSSHYKQVRRGITGPVQAATDPEEGFVNKYLRF</sequence>
<accession>A0A1S4EIY3</accession>
<dbReference type="AlphaFoldDB" id="A0A1S4EIY3"/>
<dbReference type="KEGG" id="dci:103515340"/>
<keyword evidence="1" id="KW-0812">Transmembrane</keyword>
<name>A0A1S4EIY3_DIACI</name>
<evidence type="ECO:0000313" key="2">
    <source>
        <dbReference type="Proteomes" id="UP000079169"/>
    </source>
</evidence>
<feature type="transmembrane region" description="Helical" evidence="1">
    <location>
        <begin position="130"/>
        <end position="151"/>
    </location>
</feature>
<proteinExistence type="predicted"/>
<dbReference type="RefSeq" id="XP_008478502.1">
    <property type="nucleotide sequence ID" value="XM_008480280.3"/>
</dbReference>
<dbReference type="PaxDb" id="121845-A0A1S4EIY3"/>
<organism evidence="2 4">
    <name type="scientific">Diaphorina citri</name>
    <name type="common">Asian citrus psyllid</name>
    <dbReference type="NCBI Taxonomy" id="121845"/>
    <lineage>
        <taxon>Eukaryota</taxon>
        <taxon>Metazoa</taxon>
        <taxon>Ecdysozoa</taxon>
        <taxon>Arthropoda</taxon>
        <taxon>Hexapoda</taxon>
        <taxon>Insecta</taxon>
        <taxon>Pterygota</taxon>
        <taxon>Neoptera</taxon>
        <taxon>Paraneoptera</taxon>
        <taxon>Hemiptera</taxon>
        <taxon>Sternorrhyncha</taxon>
        <taxon>Psylloidea</taxon>
        <taxon>Psyllidae</taxon>
        <taxon>Diaphorininae</taxon>
        <taxon>Diaphorina</taxon>
    </lineage>
</organism>
<reference evidence="3 4" key="1">
    <citation type="submission" date="2025-04" db="UniProtKB">
        <authorList>
            <consortium name="RefSeq"/>
        </authorList>
    </citation>
    <scope>IDENTIFICATION</scope>
</reference>